<proteinExistence type="predicted"/>
<dbReference type="Proteomes" id="UP001239111">
    <property type="component" value="Chromosome 2"/>
</dbReference>
<gene>
    <name evidence="1" type="ORF">QAD02_010748</name>
</gene>
<sequence length="174" mass="18475">MAWGYWSATSVHDRGRSPRRDKERLQLHAASTEAVGYYHQQQQPQRSQPLQPQSLPTSLAQASESSSSSTGIEGNQTQVLLHHSADHQQQPQQASTAGISETSTLGGGGCAQGVRLWVDSGVISGAVAVPLVPKLRFIVARNGNDLAGVACGGFPELASFLLCHASQICVTVLF</sequence>
<organism evidence="1 2">
    <name type="scientific">Eretmocerus hayati</name>
    <dbReference type="NCBI Taxonomy" id="131215"/>
    <lineage>
        <taxon>Eukaryota</taxon>
        <taxon>Metazoa</taxon>
        <taxon>Ecdysozoa</taxon>
        <taxon>Arthropoda</taxon>
        <taxon>Hexapoda</taxon>
        <taxon>Insecta</taxon>
        <taxon>Pterygota</taxon>
        <taxon>Neoptera</taxon>
        <taxon>Endopterygota</taxon>
        <taxon>Hymenoptera</taxon>
        <taxon>Apocrita</taxon>
        <taxon>Proctotrupomorpha</taxon>
        <taxon>Chalcidoidea</taxon>
        <taxon>Aphelinidae</taxon>
        <taxon>Aphelininae</taxon>
        <taxon>Eretmocerus</taxon>
    </lineage>
</organism>
<dbReference type="EMBL" id="CM056742">
    <property type="protein sequence ID" value="KAJ8674962.1"/>
    <property type="molecule type" value="Genomic_DNA"/>
</dbReference>
<reference evidence="1" key="1">
    <citation type="submission" date="2023-04" db="EMBL/GenBank/DDBJ databases">
        <title>A chromosome-level genome assembly of the parasitoid wasp Eretmocerus hayati.</title>
        <authorList>
            <person name="Zhong Y."/>
            <person name="Liu S."/>
            <person name="Liu Y."/>
        </authorList>
    </citation>
    <scope>NUCLEOTIDE SEQUENCE</scope>
    <source>
        <strain evidence="1">ZJU_SS_LIU_2023</strain>
    </source>
</reference>
<accession>A0ACC2NV07</accession>
<evidence type="ECO:0000313" key="1">
    <source>
        <dbReference type="EMBL" id="KAJ8674962.1"/>
    </source>
</evidence>
<protein>
    <submittedName>
        <fullName evidence="1">Uncharacterized protein</fullName>
    </submittedName>
</protein>
<name>A0ACC2NV07_9HYME</name>
<comment type="caution">
    <text evidence="1">The sequence shown here is derived from an EMBL/GenBank/DDBJ whole genome shotgun (WGS) entry which is preliminary data.</text>
</comment>
<evidence type="ECO:0000313" key="2">
    <source>
        <dbReference type="Proteomes" id="UP001239111"/>
    </source>
</evidence>
<keyword evidence="2" id="KW-1185">Reference proteome</keyword>